<reference evidence="5" key="1">
    <citation type="submission" date="2022-07" db="EMBL/GenBank/DDBJ databases">
        <title>Phylogenomic reconstructions and comparative analyses of Kickxellomycotina fungi.</title>
        <authorList>
            <person name="Reynolds N.K."/>
            <person name="Stajich J.E."/>
            <person name="Barry K."/>
            <person name="Grigoriev I.V."/>
            <person name="Crous P."/>
            <person name="Smith M.E."/>
        </authorList>
    </citation>
    <scope>NUCLEOTIDE SEQUENCE</scope>
    <source>
        <strain evidence="5">RSA 476</strain>
    </source>
</reference>
<evidence type="ECO:0000259" key="2">
    <source>
        <dbReference type="Pfam" id="PF07539"/>
    </source>
</evidence>
<dbReference type="SUPFAM" id="SSF48371">
    <property type="entry name" value="ARM repeat"/>
    <property type="match status" value="2"/>
</dbReference>
<dbReference type="EMBL" id="JANBUY010000414">
    <property type="protein sequence ID" value="KAJ2859233.1"/>
    <property type="molecule type" value="Genomic_DNA"/>
</dbReference>
<accession>A0A9W8IKX0</accession>
<dbReference type="Pfam" id="PF20416">
    <property type="entry name" value="UTP20"/>
    <property type="match status" value="1"/>
</dbReference>
<feature type="compositionally biased region" description="Basic residues" evidence="1">
    <location>
        <begin position="3153"/>
        <end position="3167"/>
    </location>
</feature>
<dbReference type="InterPro" id="IPR052575">
    <property type="entry name" value="SSU_processome_comp_20"/>
</dbReference>
<dbReference type="InterPro" id="IPR057525">
    <property type="entry name" value="UTP20_C"/>
</dbReference>
<feature type="region of interest" description="Disordered" evidence="1">
    <location>
        <begin position="3151"/>
        <end position="3194"/>
    </location>
</feature>
<dbReference type="InterPro" id="IPR011989">
    <property type="entry name" value="ARM-like"/>
</dbReference>
<dbReference type="PANTHER" id="PTHR17695:SF11">
    <property type="entry name" value="SMALL SUBUNIT PROCESSOME COMPONENT 20 HOMOLOG"/>
    <property type="match status" value="1"/>
</dbReference>
<feature type="compositionally biased region" description="Acidic residues" evidence="1">
    <location>
        <begin position="1350"/>
        <end position="1385"/>
    </location>
</feature>
<sequence length="3194" mass="356481">MKDTGVAPQLSTSGGANIHRFKSFRQRIDAIEINVARRIERDLDEPDEHGSYFAEAVSKWNELNCTKDYTEFLHRVRAYHQSLAQVLYHKDDIVCILEDYLSLDHELALEPMLELVTTLARDLQDEVLPYYERLVRKIMPLIKSNTPEIVEAASNALAYLFKYLSKSLVDDLRPTFSLISPLLGVERQQSGVRRFAAESLSFLIRKLRGDALQKFVEHVIHALVECPTDQLAGFRDGIALLFFECMRSVKSQLHSRASGMLVALLRELYKEEFSGTRLESNDVYVLIAEVLKLCLHHADREASEQLWSVLFDQFDAQTRAISEAEAVRIQPFAALQGLLAMSTIVRKGASVGDYKPLFQRCRKSFELAQALQSDAQGLLEEGDSVVEILAHERIKWLSGLLVQCNVAELVTVGKVLLDLALIVEPTRNILSMALALARVEWSQWCQIMLPYMVRLTVAKWAEERVSLLLFWAELFQLDLLKAQGATASSVVTERGHVSFPTTVAKEAKSSKRRSAKQQDVPSVTRALVDWLNESAVWQEVAEQTLTIPSTDRVEFGGFDGDSDNDSNVESASSHVSHTTGAATTVPELAIKSAILTMLAHISIDTSMLLDGLHEFIEQLSSAISSLTAQLTENNAYLQHAAAAPTGCGAMGPSDGEIWGDEASEALGLHTAKADRLYWGRYYQLHPLVSLLGRALKLQAATAMNAPASLQTAERLMGAWTLALDTVLPAHYTNPALLEGLHKIAEALQLQTAVDGAASVVKQKLEAALSLSHLESMMPLLEHNLMSFQSSLRLQTLKFLALFEQPRMKSGRQSSNSDEVCDIIQLGIELESIPAALDTYKEKTNPLRRMAAYSSNGRVPKMYNRVFPYLAIMQLSVNFSLVWTETNKQLALLASANPSLLWSAVWQTLRRFNDERLLVETGMTPEAKTWLSERQAEWTSIGDLTSQPRLEGFAMECPSLARLDRVLDANLAQFTGSDGAGLSASLQYLMIAADTQGSERIDYNNVYKQVLKMLADTGARAAETNSQPLVLTFLAYVKYDLGWTTSLFRLKDDEAQELDASMAGFYSEQNRGLLTSRSRRTTDTLSVLWLGLFAKFRNPSALYKSETLYSLFQRLLSRGDTSVQRQALDCVLAWREPDLVPYADNLRNLVDDKRFRDELKTFNLAVDGESINSVHRDRLLPVAFRLLHGQMVARNGKSSRKDGMKTRRMAIFNAMAGITPAELRSFVFIGLDSFDEVLAAATPRERLVDELLSLSAIDAKSGMDVDSDSDSSVGLALGAVDAMKRVSTKAQSSYFHLFLDMVRQLGFKATPVFHETLVIILSSIGCAQREFDATSDDLRELASSRRAEDSMAIDDAEEAEVDAAVAEESDDEEDADNAVNDDEDEESSGRMTLGNIKRRRDSARNIRQMAVKCLAKMFELQPPQFNFTPYVACIYEQVVDPRIDSLTYENTQNSSALLLLLRSWSLSPRYFPYLVDYNPLAFKMLLGILAVPTAHSSVVSLVLDVLQTLLDYSPANAVEKHLLTEAEATERAVLVSKTIQSHVSQILSHMRTCFTSDMLSLATTQPQQAGKPSSATTQAMRQIHILSRVAEYATKQARDAKALLDILLPILKRPNRTVPERTKNDVLKVMLRFVPLVLSNQEAGLTADEQQKLFAVYLEAVSSAFGRIRLDTARATLSQILVLLAGMSQGRGGVTPLQNAAVIVEGINSYSTERLSEPDFERRLAAYAQLNEDMWSRPDLLDAQAWIPVLYNLKYFAQDHDELSIRSNAAYGLSRYITRVSQACQSEPDTTETMLLGRGLTSIVMPAIKHAFTSKHEPVRAEFLGVLRKAVRECGPYFTQLRDLMKLDNADEEANFFYNLVHIQQHRRQRALRRFRALVVDSIQAAPEQMEVDDEHDAENVGQASDDDDEEETQQTKGSVKAPKSSLQAISPLNFTSGQQELVLSPANIRDLIIPLFEHWVLNEDGSVHHELANDAIYAIGALGSVLPWTQYSSALNRYLGLVKKMPKLEKRLTRLILAFMDNFHFDLRQVKVDSQGRLVSNMVSPTVAAEPEQEDDDEEAEQEAEPVDAGISAERANELQAERIHETIVHKLLPALRKKLSDTNDDNLALRAPVAMSVVRVLTALPPQTMTSQLPGILTTICNMLRSKAQSARNATRDTLVRIGRFLGPSYFGFIVKELTASLSRGPQMHILSYTIFVLLKEMMTISKVGDLDYTVEPIVGILMQDVFGIIADEKDAEGWTTKIKEAKVHHGADCFEMLATIGSFDNVRMLLAPLRDILRETDTPKRTKAVEGVLHRISRGLSRNQSYNTKTVLMFSHGIINQYLTLSTKTAKDTQKSHEEAELQKRLRVTGDDEVTVHMKRTDVGPKRDYLQANAHIFVHFGLEAVYHGLRRSRFDTDNAEVLGLLDPFVDLTGNGLYSRYNSVITQCCKIWAVLVRLPLPSVLEGIPVVIKRLFTLFHQASNTHSDMIQNCFKLLASLLRSKNAEQLMEGYSLPAMEDTVVPAAKDKKPPTSSSSGTKSLLDGTQLRDLIDFIRPDLEEPERQATAFSLIRAILTRRMAVDSLYTLLDGIRELMITAQTANMREICRLTWFQFLMDYPLGERRLTNAMTFIVQNASGYVFESGRTSALEIMSVIVNRFADEVLLPNAAEPFFLGLVLVIAKDDSSKCREMAAHLLPELIVRFDQPRLQRAWILLDQWSAGTASSVLAIDSELNEKAARAASVKQQKMRELGRAALQCYGIIIEPLGDRFAKRVPAFLAAVDSALSVSLKTWKQAEAQLNAGQQAAAGDLEKIAANLHSGGNPQDKALAYWETAYMALNTFGRYVSASPQRAMGEAGGSRIWLLAVRHLTHPHAWVRLAAARLIGLYVANADPSWMLEAEAEAQQNEDAAVVEEWEVPVHSGSPRFVLMSVQRLRDLVHGLMVQLNSRFLSAELGNQVVKNLYFVARCFLTVVSVDEVTEAVEAVEEEDADSDNESDADATSDAEEEEIEAAEDEDDGFKRLPKERCLIWLINRVGRLARTEIIRGRGTVEKRTYSFRWFAAIIALVPPALLRQSAYMMPMASPLYRTSEDTSQAPSYPVTLPNGTIKSPAEQLEEIKALAGEVIRLAQNRVGVTAFSAVLGKIQSHVGDLRNQRREQRRQLAVIDPEQHAKNKIRKHEATRRKRQERSTELSRKKVRTIVRRGHTSRGEAPQ</sequence>
<dbReference type="InterPro" id="IPR016024">
    <property type="entry name" value="ARM-type_fold"/>
</dbReference>
<keyword evidence="6" id="KW-1185">Reference proteome</keyword>
<dbReference type="GO" id="GO:0030686">
    <property type="term" value="C:90S preribosome"/>
    <property type="evidence" value="ECO:0007669"/>
    <property type="project" value="TreeGrafter"/>
</dbReference>
<feature type="region of interest" description="Disordered" evidence="1">
    <location>
        <begin position="1343"/>
        <end position="1393"/>
    </location>
</feature>
<feature type="compositionally biased region" description="Basic residues" evidence="1">
    <location>
        <begin position="3176"/>
        <end position="3187"/>
    </location>
</feature>
<gene>
    <name evidence="5" type="primary">UTP20_3</name>
    <name evidence="5" type="ORF">GGH94_006213</name>
</gene>
<organism evidence="5 6">
    <name type="scientific">Coemansia aciculifera</name>
    <dbReference type="NCBI Taxonomy" id="417176"/>
    <lineage>
        <taxon>Eukaryota</taxon>
        <taxon>Fungi</taxon>
        <taxon>Fungi incertae sedis</taxon>
        <taxon>Zoopagomycota</taxon>
        <taxon>Kickxellomycotina</taxon>
        <taxon>Kickxellomycetes</taxon>
        <taxon>Kickxellales</taxon>
        <taxon>Kickxellaceae</taxon>
        <taxon>Coemansia</taxon>
    </lineage>
</organism>
<comment type="caution">
    <text evidence="5">The sequence shown here is derived from an EMBL/GenBank/DDBJ whole genome shotgun (WGS) entry which is preliminary data.</text>
</comment>
<feature type="domain" description="U3 small nucleolar RNA-associated protein 20 N-terminal" evidence="2">
    <location>
        <begin position="1086"/>
        <end position="1814"/>
    </location>
</feature>
<dbReference type="InterPro" id="IPR046523">
    <property type="entry name" value="UTP20_dom"/>
</dbReference>
<feature type="region of interest" description="Disordered" evidence="1">
    <location>
        <begin position="1887"/>
        <end position="1924"/>
    </location>
</feature>
<proteinExistence type="predicted"/>
<feature type="region of interest" description="Disordered" evidence="1">
    <location>
        <begin position="2043"/>
        <end position="2070"/>
    </location>
</feature>
<protein>
    <submittedName>
        <fullName evidence="5">U3 snoRNP protein</fullName>
    </submittedName>
</protein>
<feature type="domain" description="U3 small nucleolar RNA-associated protein 20" evidence="3">
    <location>
        <begin position="2105"/>
        <end position="2321"/>
    </location>
</feature>
<feature type="compositionally biased region" description="Acidic residues" evidence="1">
    <location>
        <begin position="2051"/>
        <end position="2066"/>
    </location>
</feature>
<feature type="compositionally biased region" description="Polar residues" evidence="1">
    <location>
        <begin position="568"/>
        <end position="580"/>
    </location>
</feature>
<evidence type="ECO:0000259" key="3">
    <source>
        <dbReference type="Pfam" id="PF20416"/>
    </source>
</evidence>
<name>A0A9W8IKX0_9FUNG</name>
<dbReference type="GO" id="GO:0032040">
    <property type="term" value="C:small-subunit processome"/>
    <property type="evidence" value="ECO:0007669"/>
    <property type="project" value="TreeGrafter"/>
</dbReference>
<dbReference type="Pfam" id="PF23099">
    <property type="entry name" value="UTP20_C"/>
    <property type="match status" value="1"/>
</dbReference>
<evidence type="ECO:0000313" key="5">
    <source>
        <dbReference type="EMBL" id="KAJ2859233.1"/>
    </source>
</evidence>
<evidence type="ECO:0000313" key="6">
    <source>
        <dbReference type="Proteomes" id="UP001140074"/>
    </source>
</evidence>
<feature type="region of interest" description="Disordered" evidence="1">
    <location>
        <begin position="556"/>
        <end position="580"/>
    </location>
</feature>
<feature type="region of interest" description="Disordered" evidence="1">
    <location>
        <begin position="2965"/>
        <end position="2997"/>
    </location>
</feature>
<dbReference type="Gene3D" id="1.25.10.10">
    <property type="entry name" value="Leucine-rich Repeat Variant"/>
    <property type="match status" value="3"/>
</dbReference>
<feature type="domain" description="U3 small nucleolar RNA-associated protein 20 C-terminal" evidence="4">
    <location>
        <begin position="2856"/>
        <end position="3046"/>
    </location>
</feature>
<dbReference type="Proteomes" id="UP001140074">
    <property type="component" value="Unassembled WGS sequence"/>
</dbReference>
<dbReference type="PANTHER" id="PTHR17695">
    <property type="entry name" value="SMALL SUBUNIT PROCESSOME COMPONENT 20 HOMOLOG"/>
    <property type="match status" value="1"/>
</dbReference>
<dbReference type="Pfam" id="PF07539">
    <property type="entry name" value="UTP20_N"/>
    <property type="match status" value="1"/>
</dbReference>
<evidence type="ECO:0000259" key="4">
    <source>
        <dbReference type="Pfam" id="PF23099"/>
    </source>
</evidence>
<evidence type="ECO:0000256" key="1">
    <source>
        <dbReference type="SAM" id="MobiDB-lite"/>
    </source>
</evidence>
<dbReference type="InterPro" id="IPR011430">
    <property type="entry name" value="UTP20_N"/>
</dbReference>